<comment type="subcellular location">
    <subcellularLocation>
        <location evidence="1">Membrane</location>
        <topology evidence="1">Multi-pass membrane protein</topology>
    </subcellularLocation>
</comment>
<evidence type="ECO:0000259" key="9">
    <source>
        <dbReference type="PROSITE" id="PS50850"/>
    </source>
</evidence>
<keyword evidence="11" id="KW-1185">Reference proteome</keyword>
<feature type="transmembrane region" description="Helical" evidence="8">
    <location>
        <begin position="114"/>
        <end position="137"/>
    </location>
</feature>
<dbReference type="GO" id="GO:0016324">
    <property type="term" value="C:apical plasma membrane"/>
    <property type="evidence" value="ECO:0007669"/>
    <property type="project" value="TreeGrafter"/>
</dbReference>
<dbReference type="NCBIfam" id="TIGR00879">
    <property type="entry name" value="SP"/>
    <property type="match status" value="1"/>
</dbReference>
<gene>
    <name evidence="10" type="ORF">FSP39_010349</name>
</gene>
<feature type="transmembrane region" description="Helical" evidence="8">
    <location>
        <begin position="56"/>
        <end position="77"/>
    </location>
</feature>
<feature type="transmembrane region" description="Helical" evidence="8">
    <location>
        <begin position="303"/>
        <end position="324"/>
    </location>
</feature>
<organism evidence="10 11">
    <name type="scientific">Pinctada imbricata</name>
    <name type="common">Atlantic pearl-oyster</name>
    <name type="synonym">Pinctada martensii</name>
    <dbReference type="NCBI Taxonomy" id="66713"/>
    <lineage>
        <taxon>Eukaryota</taxon>
        <taxon>Metazoa</taxon>
        <taxon>Spiralia</taxon>
        <taxon>Lophotrochozoa</taxon>
        <taxon>Mollusca</taxon>
        <taxon>Bivalvia</taxon>
        <taxon>Autobranchia</taxon>
        <taxon>Pteriomorphia</taxon>
        <taxon>Pterioida</taxon>
        <taxon>Pterioidea</taxon>
        <taxon>Pteriidae</taxon>
        <taxon>Pinctada</taxon>
    </lineage>
</organism>
<feature type="transmembrane region" description="Helical" evidence="8">
    <location>
        <begin position="267"/>
        <end position="291"/>
    </location>
</feature>
<dbReference type="InterPro" id="IPR005828">
    <property type="entry name" value="MFS_sugar_transport-like"/>
</dbReference>
<evidence type="ECO:0000256" key="5">
    <source>
        <dbReference type="ARBA" id="ARBA00022989"/>
    </source>
</evidence>
<comment type="similarity">
    <text evidence="2 7">Belongs to the major facilitator superfamily. Sugar transporter (TC 2.A.1.1) family.</text>
</comment>
<evidence type="ECO:0000256" key="1">
    <source>
        <dbReference type="ARBA" id="ARBA00004141"/>
    </source>
</evidence>
<dbReference type="EMBL" id="VSWD01000005">
    <property type="protein sequence ID" value="KAK3102302.1"/>
    <property type="molecule type" value="Genomic_DNA"/>
</dbReference>
<keyword evidence="6 8" id="KW-0472">Membrane</keyword>
<comment type="caution">
    <text evidence="10">The sequence shown here is derived from an EMBL/GenBank/DDBJ whole genome shotgun (WGS) entry which is preliminary data.</text>
</comment>
<evidence type="ECO:0000256" key="3">
    <source>
        <dbReference type="ARBA" id="ARBA00022448"/>
    </source>
</evidence>
<keyword evidence="4 8" id="KW-0812">Transmembrane</keyword>
<evidence type="ECO:0000313" key="10">
    <source>
        <dbReference type="EMBL" id="KAK3102302.1"/>
    </source>
</evidence>
<dbReference type="InterPro" id="IPR003663">
    <property type="entry name" value="Sugar/inositol_transpt"/>
</dbReference>
<dbReference type="AlphaFoldDB" id="A0AA89CAE0"/>
<dbReference type="InterPro" id="IPR036259">
    <property type="entry name" value="MFS_trans_sf"/>
</dbReference>
<evidence type="ECO:0000313" key="11">
    <source>
        <dbReference type="Proteomes" id="UP001186944"/>
    </source>
</evidence>
<proteinExistence type="inferred from homology"/>
<name>A0AA89CAE0_PINIB</name>
<reference evidence="10" key="1">
    <citation type="submission" date="2019-08" db="EMBL/GenBank/DDBJ databases">
        <title>The improved chromosome-level genome for the pearl oyster Pinctada fucata martensii using PacBio sequencing and Hi-C.</title>
        <authorList>
            <person name="Zheng Z."/>
        </authorList>
    </citation>
    <scope>NUCLEOTIDE SEQUENCE</scope>
    <source>
        <strain evidence="10">ZZ-2019</strain>
        <tissue evidence="10">Adductor muscle</tissue>
    </source>
</reference>
<evidence type="ECO:0000256" key="4">
    <source>
        <dbReference type="ARBA" id="ARBA00022692"/>
    </source>
</evidence>
<evidence type="ECO:0000256" key="8">
    <source>
        <dbReference type="SAM" id="Phobius"/>
    </source>
</evidence>
<feature type="transmembrane region" description="Helical" evidence="8">
    <location>
        <begin position="89"/>
        <end position="108"/>
    </location>
</feature>
<dbReference type="PANTHER" id="PTHR48020:SF12">
    <property type="entry name" value="PROTON MYO-INOSITOL COTRANSPORTER"/>
    <property type="match status" value="1"/>
</dbReference>
<dbReference type="PANTHER" id="PTHR48020">
    <property type="entry name" value="PROTON MYO-INOSITOL COTRANSPORTER"/>
    <property type="match status" value="1"/>
</dbReference>
<feature type="transmembrane region" description="Helical" evidence="8">
    <location>
        <begin position="178"/>
        <end position="200"/>
    </location>
</feature>
<dbReference type="InterPro" id="IPR020846">
    <property type="entry name" value="MFS_dom"/>
</dbReference>
<dbReference type="PROSITE" id="PS00216">
    <property type="entry name" value="SUGAR_TRANSPORT_1"/>
    <property type="match status" value="1"/>
</dbReference>
<dbReference type="SUPFAM" id="SSF103473">
    <property type="entry name" value="MFS general substrate transporter"/>
    <property type="match status" value="1"/>
</dbReference>
<feature type="transmembrane region" description="Helical" evidence="8">
    <location>
        <begin position="491"/>
        <end position="513"/>
    </location>
</feature>
<dbReference type="PROSITE" id="PS00217">
    <property type="entry name" value="SUGAR_TRANSPORT_2"/>
    <property type="match status" value="1"/>
</dbReference>
<dbReference type="Proteomes" id="UP001186944">
    <property type="component" value="Unassembled WGS sequence"/>
</dbReference>
<accession>A0AA89CAE0</accession>
<dbReference type="PROSITE" id="PS50850">
    <property type="entry name" value="MFS"/>
    <property type="match status" value="1"/>
</dbReference>
<feature type="transmembrane region" description="Helical" evidence="8">
    <location>
        <begin position="451"/>
        <end position="470"/>
    </location>
</feature>
<feature type="domain" description="Major facilitator superfamily (MFS) profile" evidence="9">
    <location>
        <begin position="23"/>
        <end position="544"/>
    </location>
</feature>
<dbReference type="PRINTS" id="PR00171">
    <property type="entry name" value="SUGRTRNSPORT"/>
</dbReference>
<dbReference type="Pfam" id="PF00083">
    <property type="entry name" value="Sugar_tr"/>
    <property type="match status" value="2"/>
</dbReference>
<feature type="transmembrane region" description="Helical" evidence="8">
    <location>
        <begin position="336"/>
        <end position="356"/>
    </location>
</feature>
<evidence type="ECO:0000256" key="7">
    <source>
        <dbReference type="RuleBase" id="RU003346"/>
    </source>
</evidence>
<feature type="transmembrane region" description="Helical" evidence="8">
    <location>
        <begin position="519"/>
        <end position="540"/>
    </location>
</feature>
<dbReference type="GO" id="GO:0005366">
    <property type="term" value="F:myo-inositol:proton symporter activity"/>
    <property type="evidence" value="ECO:0007669"/>
    <property type="project" value="TreeGrafter"/>
</dbReference>
<feature type="transmembrane region" description="Helical" evidence="8">
    <location>
        <begin position="149"/>
        <end position="172"/>
    </location>
</feature>
<dbReference type="InterPro" id="IPR050814">
    <property type="entry name" value="Myo-inositol_Transporter"/>
</dbReference>
<dbReference type="Gene3D" id="1.20.1250.20">
    <property type="entry name" value="MFS general substrate transporter like domains"/>
    <property type="match status" value="2"/>
</dbReference>
<protein>
    <recommendedName>
        <fullName evidence="9">Major facilitator superfamily (MFS) profile domain-containing protein</fullName>
    </recommendedName>
</protein>
<keyword evidence="5 8" id="KW-1133">Transmembrane helix</keyword>
<evidence type="ECO:0000256" key="6">
    <source>
        <dbReference type="ARBA" id="ARBA00023136"/>
    </source>
</evidence>
<dbReference type="InterPro" id="IPR005829">
    <property type="entry name" value="Sugar_transporter_CS"/>
</dbReference>
<keyword evidence="3 7" id="KW-0813">Transport</keyword>
<sequence>MSSGEENAPLVTKDGSRKYVYVLTCFATIGGLLFGYDTGIVSGSMLLIRDDFQLSTIWQEIIVSATIGAAALFSLVAGSLVDRFGRKKVIMSASVIFTIGAVVMAMSPTDKKEILLAGRLIVGAGIGFASMSVPIYVAEAAPADIRGALVTVFQLFITIGILVSSLIAGAFSSDKVNGWRYMLGLAGVPGVIQFIGFLFLPETPRWLVKMKKHDQARECLIKIRGTSNIDKELNDIQQAVREEEMQQRHSGLKIFVMMLTSQPVRKALILGCLLMVFQQLCGINTVIYYSASILRMSGFPSELAIWLACIPNAVNMVCTFIGVYTVEKLGRRSLTLISFLGIIIALVILGTGFYLADHNSPPISNMSHFGGNSNCYDYRWCSDCTLDDHCGFCWENKNEDTTGACLPVYSEHPERYAVPPVNSSDTYRCNQTDYEGPKTYRWANDYCPTSYGWMSVLGLALFVFSFAPGLGPNPWTINSEIYPLWARGTAISIATAVNWLANLLVSLTFLTLLETITRYGTFYLFAGISSVGFVVIFCILPETKNKTLEEVTDIFMTEQFRRLHTQIPEGTTSIKGDNNAYQQSST</sequence>
<feature type="transmembrane region" description="Helical" evidence="8">
    <location>
        <begin position="19"/>
        <end position="36"/>
    </location>
</feature>
<evidence type="ECO:0000256" key="2">
    <source>
        <dbReference type="ARBA" id="ARBA00010992"/>
    </source>
</evidence>